<evidence type="ECO:0000259" key="3">
    <source>
        <dbReference type="PROSITE" id="PS51371"/>
    </source>
</evidence>
<dbReference type="PROSITE" id="PS51371">
    <property type="entry name" value="CBS"/>
    <property type="match status" value="2"/>
</dbReference>
<sequence length="143" mass="15669">MTVAAILANKGRSIVTIRPEMTISEACDLLSQHRIGAVIASRDKQTIDGILSERDIVRALARDGASALDRPVSYYMTRTVETVTVANTVAEVMERMTAGRFRHMPIVEDGRLIGLVSIGDIVKHRIAAAESEAEQMRNYIAMA</sequence>
<comment type="caution">
    <text evidence="4">The sequence shown here is derived from an EMBL/GenBank/DDBJ whole genome shotgun (WGS) entry which is preliminary data.</text>
</comment>
<keyword evidence="5" id="KW-1185">Reference proteome</keyword>
<dbReference type="Gene3D" id="3.10.580.10">
    <property type="entry name" value="CBS-domain"/>
    <property type="match status" value="1"/>
</dbReference>
<dbReference type="PANTHER" id="PTHR43080">
    <property type="entry name" value="CBS DOMAIN-CONTAINING PROTEIN CBSX3, MITOCHONDRIAL"/>
    <property type="match status" value="1"/>
</dbReference>
<proteinExistence type="predicted"/>
<evidence type="ECO:0000256" key="2">
    <source>
        <dbReference type="PROSITE-ProRule" id="PRU00703"/>
    </source>
</evidence>
<dbReference type="SUPFAM" id="SSF54631">
    <property type="entry name" value="CBS-domain pair"/>
    <property type="match status" value="1"/>
</dbReference>
<organism evidence="4 5">
    <name type="scientific">Segnochrobactrum spirostomi</name>
    <dbReference type="NCBI Taxonomy" id="2608987"/>
    <lineage>
        <taxon>Bacteria</taxon>
        <taxon>Pseudomonadati</taxon>
        <taxon>Pseudomonadota</taxon>
        <taxon>Alphaproteobacteria</taxon>
        <taxon>Hyphomicrobiales</taxon>
        <taxon>Segnochrobactraceae</taxon>
        <taxon>Segnochrobactrum</taxon>
    </lineage>
</organism>
<protein>
    <submittedName>
        <fullName evidence="4">CBS domain-containing protein</fullName>
    </submittedName>
</protein>
<name>A0A6A7Y165_9HYPH</name>
<dbReference type="InterPro" id="IPR000644">
    <property type="entry name" value="CBS_dom"/>
</dbReference>
<gene>
    <name evidence="4" type="ORF">F0357_05550</name>
</gene>
<dbReference type="RefSeq" id="WP_153479448.1">
    <property type="nucleotide sequence ID" value="NZ_VWNA01000001.1"/>
</dbReference>
<dbReference type="InterPro" id="IPR046342">
    <property type="entry name" value="CBS_dom_sf"/>
</dbReference>
<reference evidence="4 5" key="1">
    <citation type="submission" date="2019-09" db="EMBL/GenBank/DDBJ databases">
        <title>Segnochrobactrum spirostomi gen. nov., sp. nov., isolated from the ciliate Spirostomum cf. yagiui and description of a novel family, Segnochrobactraceae fam. nov. within the order Rhizobiales of the class Alphaproteobacteria.</title>
        <authorList>
            <person name="Akter S."/>
            <person name="Shazib S.U.A."/>
            <person name="Shin M.K."/>
        </authorList>
    </citation>
    <scope>NUCLEOTIDE SEQUENCE [LARGE SCALE GENOMIC DNA]</scope>
    <source>
        <strain evidence="4 5">Sp-1</strain>
    </source>
</reference>
<dbReference type="AlphaFoldDB" id="A0A6A7Y165"/>
<feature type="domain" description="CBS" evidence="3">
    <location>
        <begin position="76"/>
        <end position="134"/>
    </location>
</feature>
<dbReference type="PANTHER" id="PTHR43080:SF2">
    <property type="entry name" value="CBS DOMAIN-CONTAINING PROTEIN"/>
    <property type="match status" value="1"/>
</dbReference>
<dbReference type="Proteomes" id="UP000332515">
    <property type="component" value="Unassembled WGS sequence"/>
</dbReference>
<feature type="domain" description="CBS" evidence="3">
    <location>
        <begin position="8"/>
        <end position="66"/>
    </location>
</feature>
<dbReference type="EMBL" id="VWNA01000001">
    <property type="protein sequence ID" value="MQT12137.1"/>
    <property type="molecule type" value="Genomic_DNA"/>
</dbReference>
<keyword evidence="1 2" id="KW-0129">CBS domain</keyword>
<evidence type="ECO:0000313" key="4">
    <source>
        <dbReference type="EMBL" id="MQT12137.1"/>
    </source>
</evidence>
<dbReference type="CDD" id="cd04623">
    <property type="entry name" value="CBS_pair_bac_euk"/>
    <property type="match status" value="1"/>
</dbReference>
<accession>A0A6A7Y165</accession>
<dbReference type="SMART" id="SM00116">
    <property type="entry name" value="CBS"/>
    <property type="match status" value="2"/>
</dbReference>
<dbReference type="InterPro" id="IPR051257">
    <property type="entry name" value="Diverse_CBS-Domain"/>
</dbReference>
<dbReference type="Pfam" id="PF00571">
    <property type="entry name" value="CBS"/>
    <property type="match status" value="2"/>
</dbReference>
<dbReference type="InterPro" id="IPR044725">
    <property type="entry name" value="CBSX3_CBS_dom"/>
</dbReference>
<evidence type="ECO:0000256" key="1">
    <source>
        <dbReference type="ARBA" id="ARBA00023122"/>
    </source>
</evidence>
<evidence type="ECO:0000313" key="5">
    <source>
        <dbReference type="Proteomes" id="UP000332515"/>
    </source>
</evidence>